<feature type="signal peptide" evidence="6">
    <location>
        <begin position="1"/>
        <end position="29"/>
    </location>
</feature>
<gene>
    <name evidence="8" type="ORF">IM700_000480</name>
</gene>
<dbReference type="InterPro" id="IPR044048">
    <property type="entry name" value="Big_12"/>
</dbReference>
<evidence type="ECO:0000256" key="4">
    <source>
        <dbReference type="ARBA" id="ARBA00023326"/>
    </source>
</evidence>
<comment type="caution">
    <text evidence="8">The sequence shown here is derived from an EMBL/GenBank/DDBJ whole genome shotgun (WGS) entry which is preliminary data.</text>
</comment>
<keyword evidence="1 6" id="KW-0732">Signal</keyword>
<dbReference type="Pfam" id="PF03442">
    <property type="entry name" value="CBM_X2"/>
    <property type="match status" value="1"/>
</dbReference>
<feature type="domain" description="SLH" evidence="7">
    <location>
        <begin position="746"/>
        <end position="806"/>
    </location>
</feature>
<feature type="compositionally biased region" description="Pro residues" evidence="5">
    <location>
        <begin position="457"/>
        <end position="471"/>
    </location>
</feature>
<dbReference type="EMBL" id="JADCNN020000001">
    <property type="protein sequence ID" value="MBM6994131.1"/>
    <property type="molecule type" value="Genomic_DNA"/>
</dbReference>
<dbReference type="Gene3D" id="2.60.40.10">
    <property type="entry name" value="Immunoglobulins"/>
    <property type="match status" value="1"/>
</dbReference>
<evidence type="ECO:0000256" key="1">
    <source>
        <dbReference type="ARBA" id="ARBA00022729"/>
    </source>
</evidence>
<feature type="domain" description="SLH" evidence="7">
    <location>
        <begin position="810"/>
        <end position="870"/>
    </location>
</feature>
<accession>A0ABS2H2V4</accession>
<dbReference type="PROSITE" id="PS51272">
    <property type="entry name" value="SLH"/>
    <property type="match status" value="3"/>
</dbReference>
<dbReference type="Proteomes" id="UP001516620">
    <property type="component" value="Unassembled WGS sequence"/>
</dbReference>
<keyword evidence="2" id="KW-0136">Cellulose degradation</keyword>
<dbReference type="RefSeq" id="WP_193415713.1">
    <property type="nucleotide sequence ID" value="NZ_JADCNN020000001.1"/>
</dbReference>
<organism evidence="8 9">
    <name type="scientific">Paenibacillus rhizolycopersici</name>
    <dbReference type="NCBI Taxonomy" id="2780073"/>
    <lineage>
        <taxon>Bacteria</taxon>
        <taxon>Bacillati</taxon>
        <taxon>Bacillota</taxon>
        <taxon>Bacilli</taxon>
        <taxon>Bacillales</taxon>
        <taxon>Paenibacillaceae</taxon>
        <taxon>Paenibacillus</taxon>
    </lineage>
</organism>
<evidence type="ECO:0000313" key="8">
    <source>
        <dbReference type="EMBL" id="MBM6994131.1"/>
    </source>
</evidence>
<dbReference type="InterPro" id="IPR005102">
    <property type="entry name" value="Carbo-bd_X2"/>
</dbReference>
<dbReference type="PANTHER" id="PTHR43308:SF5">
    <property type="entry name" value="S-LAYER PROTEIN _ PEPTIDOGLYCAN ENDO-BETA-N-ACETYLGLUCOSAMINIDASE"/>
    <property type="match status" value="1"/>
</dbReference>
<feature type="region of interest" description="Disordered" evidence="5">
    <location>
        <begin position="452"/>
        <end position="471"/>
    </location>
</feature>
<keyword evidence="9" id="KW-1185">Reference proteome</keyword>
<dbReference type="InterPro" id="IPR001119">
    <property type="entry name" value="SLH_dom"/>
</dbReference>
<keyword evidence="3" id="KW-0119">Carbohydrate metabolism</keyword>
<evidence type="ECO:0000256" key="5">
    <source>
        <dbReference type="SAM" id="MobiDB-lite"/>
    </source>
</evidence>
<evidence type="ECO:0000256" key="3">
    <source>
        <dbReference type="ARBA" id="ARBA00023277"/>
    </source>
</evidence>
<keyword evidence="4" id="KW-0624">Polysaccharide degradation</keyword>
<feature type="chain" id="PRO_5045323078" evidence="6">
    <location>
        <begin position="30"/>
        <end position="870"/>
    </location>
</feature>
<evidence type="ECO:0000259" key="7">
    <source>
        <dbReference type="PROSITE" id="PS51272"/>
    </source>
</evidence>
<dbReference type="PANTHER" id="PTHR43308">
    <property type="entry name" value="OUTER MEMBRANE PROTEIN ALPHA-RELATED"/>
    <property type="match status" value="1"/>
</dbReference>
<dbReference type="InterPro" id="IPR014756">
    <property type="entry name" value="Ig_E-set"/>
</dbReference>
<dbReference type="InterPro" id="IPR051465">
    <property type="entry name" value="Cell_Envelope_Struct_Comp"/>
</dbReference>
<feature type="domain" description="SLH" evidence="7">
    <location>
        <begin position="682"/>
        <end position="745"/>
    </location>
</feature>
<dbReference type="Pfam" id="PF00395">
    <property type="entry name" value="SLH"/>
    <property type="match status" value="3"/>
</dbReference>
<evidence type="ECO:0000256" key="6">
    <source>
        <dbReference type="SAM" id="SignalP"/>
    </source>
</evidence>
<proteinExistence type="predicted"/>
<evidence type="ECO:0000256" key="2">
    <source>
        <dbReference type="ARBA" id="ARBA00023001"/>
    </source>
</evidence>
<name>A0ABS2H2V4_9BACL</name>
<dbReference type="SUPFAM" id="SSF81296">
    <property type="entry name" value="E set domains"/>
    <property type="match status" value="1"/>
</dbReference>
<dbReference type="Pfam" id="PF19078">
    <property type="entry name" value="Big_12"/>
    <property type="match status" value="1"/>
</dbReference>
<reference evidence="8 9" key="1">
    <citation type="submission" date="2021-01" db="EMBL/GenBank/DDBJ databases">
        <title>Paenibacillus sp.nov. isolated from the rhizosphere soil of tomato plant.</title>
        <authorList>
            <person name="Thin K.K."/>
            <person name="Zhang X."/>
            <person name="He S."/>
        </authorList>
    </citation>
    <scope>NUCLEOTIDE SEQUENCE [LARGE SCALE GENOMIC DNA]</scope>
    <source>
        <strain evidence="8 9">DXFW5</strain>
    </source>
</reference>
<evidence type="ECO:0000313" key="9">
    <source>
        <dbReference type="Proteomes" id="UP001516620"/>
    </source>
</evidence>
<protein>
    <submittedName>
        <fullName evidence="8">S-layer homology domain-containing protein</fullName>
    </submittedName>
</protein>
<dbReference type="InterPro" id="IPR013783">
    <property type="entry name" value="Ig-like_fold"/>
</dbReference>
<sequence>MYRRMRRCLFVVMILGLLLPGYITSRAFAASTTATIVLSKSSLKSGDTATVTITFSEPVTGVSLYNLSAPNATLDNLFTSNNIIYNATLTPNDDTYAPTNNITLNHTGTDSAQSGNYIVDTVQPTVTSMSVPANGTYAAGHTLSFTVHMSESVAVTGTPSIGVVIGGTSVKASYVSGTGSTELLFSYTVQAGQTDADGITIGALSLDGGSIKDSVGNDADRTLNSVGSTSGVLIDAIAPTISGYTLGAGNAYLDLTFSKGIYTESTGTGSVTPSDFRINFHRNGGGASAVSIDSIKRLDGGNLIGGETSIRVMLDITGIPDGNETLELVPADGLSLYDQAGNAVESTQSSGTVTLQDTRVPSINPTSASFDKFAGAVANKDVTTTLTLIGNTLTRITNRAVTLSEGTDYTVAGNVVTIKKSYLASQPTGTTYLTLTFSGGSTHTLAITMVDSTPTSTPTPSPTPSPTPTVPSPELPMINQNGVSLDPASIDITKASLTLQMTPKDGVAYLIIPASILTHLETKNAAFFFESKTPYGSYQIPVNLASLIPGLGDLLAKNNLQAEDISFKVTLTDKSGDKNMQSALATGLPYGKVLGTVVDFHIDIVNKKTGQMVGTADKFTKALTRVIPMPKDMVDMPVQWGAFRFNETTKHFEFVPAKKVQIEGTWYTLISSNSNSMYVVVENKTSFADVQKHWAKTFVELAAAKGLVDGMGGDKYDPNKAVTRAEFAAMLVRALGQGAPSGSTSPYDDVKSGTWYFEEIIKAKELGLLDFVHDESFKPDQPLTREEMSSMLAKVVEFEKLPLTKEFVNLDGYEDLGSMDAAHLEDVRLMVKLQIMTGTGPRSFSPKAETTRAQTAVVLIRMLQTLGMTN</sequence>